<organism evidence="3 4">
    <name type="scientific">Pyxidicoccus parkwayensis</name>
    <dbReference type="NCBI Taxonomy" id="2813578"/>
    <lineage>
        <taxon>Bacteria</taxon>
        <taxon>Pseudomonadati</taxon>
        <taxon>Myxococcota</taxon>
        <taxon>Myxococcia</taxon>
        <taxon>Myxococcales</taxon>
        <taxon>Cystobacterineae</taxon>
        <taxon>Myxococcaceae</taxon>
        <taxon>Pyxidicoccus</taxon>
    </lineage>
</organism>
<protein>
    <submittedName>
        <fullName evidence="3">FAD-dependent oxidoreductase</fullName>
    </submittedName>
</protein>
<dbReference type="NCBIfam" id="NF004834">
    <property type="entry name" value="PRK06185.1-3"/>
    <property type="match status" value="1"/>
</dbReference>
<keyword evidence="4" id="KW-1185">Reference proteome</keyword>
<dbReference type="Proteomes" id="UP000662747">
    <property type="component" value="Chromosome"/>
</dbReference>
<accession>A0ABX7P0R4</accession>
<dbReference type="NCBIfam" id="NF004833">
    <property type="entry name" value="PRK06185.1-1"/>
    <property type="match status" value="1"/>
</dbReference>
<proteinExistence type="predicted"/>
<dbReference type="EMBL" id="CP071090">
    <property type="protein sequence ID" value="QSQ24343.1"/>
    <property type="molecule type" value="Genomic_DNA"/>
</dbReference>
<dbReference type="SUPFAM" id="SSF51905">
    <property type="entry name" value="FAD/NAD(P)-binding domain"/>
    <property type="match status" value="1"/>
</dbReference>
<evidence type="ECO:0000313" key="3">
    <source>
        <dbReference type="EMBL" id="QSQ24343.1"/>
    </source>
</evidence>
<dbReference type="InterPro" id="IPR050631">
    <property type="entry name" value="PheA/TfdB_FAD_monoxygenase"/>
</dbReference>
<dbReference type="Gene3D" id="3.50.50.60">
    <property type="entry name" value="FAD/NAD(P)-binding domain"/>
    <property type="match status" value="2"/>
</dbReference>
<feature type="domain" description="FAD-binding" evidence="2">
    <location>
        <begin position="7"/>
        <end position="323"/>
    </location>
</feature>
<gene>
    <name evidence="3" type="ORF">JY651_05095</name>
</gene>
<sequence>MSEPTVETRCCIVGGGPAGMMLGVLLARAGVDVVVLEKHADFLRDFRGDTLHPSTMEVMHELGWLNELLSLPHQKAPYLRVQRGSAEVVVGDFTHLPTRARYLVFMPQWDFLDFLARKGAESPHFHLRMRANVTGVVREGSRVAGVRVTTPEGPMTVRAALVVAADGRHSTVRQQAGLAVEDLGAPMDVLWFRLSRKPDDPPDPMGRFEDGQIFIMINRTDQWQCGRVIAKGSFEMLRSLGLERFREDVARMAPFLAERVRELASWEDVKLLTVQVNRLSTWYQPGLLFIGDAAHAMSPVGGVGINLAVQDAVAAANLLSRPLLAGTDLGTEPLRQVQRRRELPARLTQSAQVLIQNRVLKPILQGRPNGNGGRLPWPLWLADHVPPLRRIPARLVGLGVRPEHLHLP</sequence>
<dbReference type="PANTHER" id="PTHR43476:SF5">
    <property type="entry name" value="FAD-DEPENDENT MONOOXYGENASE"/>
    <property type="match status" value="1"/>
</dbReference>
<keyword evidence="1" id="KW-0560">Oxidoreductase</keyword>
<dbReference type="PANTHER" id="PTHR43476">
    <property type="entry name" value="3-(3-HYDROXY-PHENYL)PROPIONATE/3-HYDROXYCINNAMIC ACID HYDROXYLASE"/>
    <property type="match status" value="1"/>
</dbReference>
<dbReference type="InterPro" id="IPR036188">
    <property type="entry name" value="FAD/NAD-bd_sf"/>
</dbReference>
<dbReference type="PRINTS" id="PR00420">
    <property type="entry name" value="RNGMNOXGNASE"/>
</dbReference>
<name>A0ABX7P0R4_9BACT</name>
<reference evidence="3 4" key="1">
    <citation type="submission" date="2021-02" db="EMBL/GenBank/DDBJ databases">
        <title>De Novo genome assembly of isolated myxobacteria.</title>
        <authorList>
            <person name="Stevens D.C."/>
        </authorList>
    </citation>
    <scope>NUCLEOTIDE SEQUENCE [LARGE SCALE GENOMIC DNA]</scope>
    <source>
        <strain evidence="4">SCPEA02</strain>
    </source>
</reference>
<evidence type="ECO:0000313" key="4">
    <source>
        <dbReference type="Proteomes" id="UP000662747"/>
    </source>
</evidence>
<dbReference type="RefSeq" id="WP_206725909.1">
    <property type="nucleotide sequence ID" value="NZ_CP071090.1"/>
</dbReference>
<dbReference type="InterPro" id="IPR002938">
    <property type="entry name" value="FAD-bd"/>
</dbReference>
<evidence type="ECO:0000259" key="2">
    <source>
        <dbReference type="Pfam" id="PF01494"/>
    </source>
</evidence>
<evidence type="ECO:0000256" key="1">
    <source>
        <dbReference type="ARBA" id="ARBA00023002"/>
    </source>
</evidence>
<dbReference type="Pfam" id="PF01494">
    <property type="entry name" value="FAD_binding_3"/>
    <property type="match status" value="1"/>
</dbReference>